<dbReference type="InterPro" id="IPR050188">
    <property type="entry name" value="RluA_PseudoU_synthase"/>
</dbReference>
<dbReference type="CDD" id="cd02869">
    <property type="entry name" value="PseudoU_synth_RluA_like"/>
    <property type="match status" value="1"/>
</dbReference>
<sequence>MEKIQVLYEDNHVIVVVKPYRIPSQEDNSNDTDMLTIVKEYIKEKYQKPGNVFVGLVHRLDRVTGGLMVFAKTSKAASRLSEQIRTNQIEKKYLAVVHGSLKTSSGQLEDFIKKSSSKNIVSVCSKHDKNAKKCILNYHVISCLPDYSLINVHLLTGRSHQIRVQFSSRGHSIVGDVKYGSAEKLRGHIALWAYKLSFFHPTKKEKMEFTYFPGGHPFNLFHI</sequence>
<evidence type="ECO:0000256" key="3">
    <source>
        <dbReference type="ARBA" id="ARBA00023235"/>
    </source>
</evidence>
<name>D6GS36_FILAD</name>
<dbReference type="EMBL" id="CP002390">
    <property type="protein sequence ID" value="EFE28477.1"/>
    <property type="molecule type" value="Genomic_DNA"/>
</dbReference>
<dbReference type="GO" id="GO:0006396">
    <property type="term" value="P:RNA processing"/>
    <property type="evidence" value="ECO:0007669"/>
    <property type="project" value="UniProtKB-ARBA"/>
</dbReference>
<keyword evidence="3 7" id="KW-0413">Isomerase</keyword>
<accession>D6GS36</accession>
<gene>
    <name evidence="7" type="ordered locus">HMPREF0389_00392</name>
</gene>
<comment type="similarity">
    <text evidence="2">Belongs to the pseudouridine synthase RluA family.</text>
</comment>
<keyword evidence="8" id="KW-1185">Reference proteome</keyword>
<dbReference type="STRING" id="546269.HMPREF0389_00392"/>
<dbReference type="OrthoDB" id="9773999at2"/>
<reference evidence="8" key="1">
    <citation type="submission" date="2010-12" db="EMBL/GenBank/DDBJ databases">
        <title>The genome sequence of Filifactor alocis strain ATCC 35896.</title>
        <authorList>
            <consortium name="The Broad Institute Genome Sequencing Platform"/>
            <person name="Ward D."/>
            <person name="Earl A."/>
            <person name="Feldgarden M."/>
            <person name="Young S.K."/>
            <person name="Gargeya S."/>
            <person name="Zeng Q."/>
            <person name="Alvarado L."/>
            <person name="Berlin A."/>
            <person name="Bochicchio J."/>
            <person name="Chapman S.B."/>
            <person name="Chen Z."/>
            <person name="Freedman E."/>
            <person name="Gellesch M."/>
            <person name="Goldberg J."/>
            <person name="Griggs A."/>
            <person name="Gujja S."/>
            <person name="Heilman E."/>
            <person name="Heiman D."/>
            <person name="Howarth C."/>
            <person name="Mehta T."/>
            <person name="Neiman D."/>
            <person name="Pearson M."/>
            <person name="Roberts A."/>
            <person name="Saif S."/>
            <person name="Shea T."/>
            <person name="Shenoy N."/>
            <person name="Sisk P."/>
            <person name="Stolte C."/>
            <person name="Sykes S."/>
            <person name="White J."/>
            <person name="Yandava C."/>
            <person name="Izard J."/>
            <person name="Blanton J.M."/>
            <person name="Baranova O.V."/>
            <person name="Tanner A.C."/>
            <person name="Dewhirst F.E."/>
            <person name="Haas B."/>
            <person name="Nusbaum C."/>
            <person name="Birren B."/>
        </authorList>
    </citation>
    <scope>NUCLEOTIDE SEQUENCE [LARGE SCALE GENOMIC DNA]</scope>
    <source>
        <strain evidence="8">ATCC 35896 / D40 B5</strain>
    </source>
</reference>
<comment type="catalytic activity">
    <reaction evidence="1">
        <text>a uridine in RNA = a pseudouridine in RNA</text>
        <dbReference type="Rhea" id="RHEA:48348"/>
        <dbReference type="Rhea" id="RHEA-COMP:12068"/>
        <dbReference type="Rhea" id="RHEA-COMP:12069"/>
        <dbReference type="ChEBI" id="CHEBI:65314"/>
        <dbReference type="ChEBI" id="CHEBI:65315"/>
    </reaction>
</comment>
<dbReference type="GO" id="GO:0009982">
    <property type="term" value="F:pseudouridine synthase activity"/>
    <property type="evidence" value="ECO:0007669"/>
    <property type="project" value="InterPro"/>
</dbReference>
<dbReference type="RefSeq" id="WP_014261916.1">
    <property type="nucleotide sequence ID" value="NC_016630.1"/>
</dbReference>
<dbReference type="Proteomes" id="UP000007468">
    <property type="component" value="Chromosome"/>
</dbReference>
<evidence type="ECO:0000256" key="5">
    <source>
        <dbReference type="ARBA" id="ARBA00033164"/>
    </source>
</evidence>
<dbReference type="SUPFAM" id="SSF55120">
    <property type="entry name" value="Pseudouridine synthase"/>
    <property type="match status" value="1"/>
</dbReference>
<evidence type="ECO:0000313" key="8">
    <source>
        <dbReference type="Proteomes" id="UP000007468"/>
    </source>
</evidence>
<dbReference type="GO" id="GO:0003723">
    <property type="term" value="F:RNA binding"/>
    <property type="evidence" value="ECO:0007669"/>
    <property type="project" value="InterPro"/>
</dbReference>
<organism evidence="7 8">
    <name type="scientific">Filifactor alocis (strain ATCC 35896 / CCUG 47790 / D40 B5)</name>
    <name type="common">Fusobacterium alocis</name>
    <dbReference type="NCBI Taxonomy" id="546269"/>
    <lineage>
        <taxon>Bacteria</taxon>
        <taxon>Bacillati</taxon>
        <taxon>Bacillota</taxon>
        <taxon>Clostridia</taxon>
        <taxon>Peptostreptococcales</taxon>
        <taxon>Filifactoraceae</taxon>
        <taxon>Filifactor</taxon>
    </lineage>
</organism>
<evidence type="ECO:0000256" key="4">
    <source>
        <dbReference type="ARBA" id="ARBA00031870"/>
    </source>
</evidence>
<evidence type="ECO:0000256" key="2">
    <source>
        <dbReference type="ARBA" id="ARBA00010876"/>
    </source>
</evidence>
<dbReference type="InterPro" id="IPR020103">
    <property type="entry name" value="PsdUridine_synth_cat_dom_sf"/>
</dbReference>
<dbReference type="PANTHER" id="PTHR21600:SF83">
    <property type="entry name" value="PSEUDOURIDYLATE SYNTHASE RPUSD4, MITOCHONDRIAL"/>
    <property type="match status" value="1"/>
</dbReference>
<dbReference type="PATRIC" id="fig|546269.5.peg.261"/>
<dbReference type="PANTHER" id="PTHR21600">
    <property type="entry name" value="MITOCHONDRIAL RNA PSEUDOURIDINE SYNTHASE"/>
    <property type="match status" value="1"/>
</dbReference>
<dbReference type="eggNOG" id="COG0564">
    <property type="taxonomic scope" value="Bacteria"/>
</dbReference>
<evidence type="ECO:0000259" key="6">
    <source>
        <dbReference type="Pfam" id="PF00849"/>
    </source>
</evidence>
<evidence type="ECO:0000313" key="7">
    <source>
        <dbReference type="EMBL" id="EFE28477.1"/>
    </source>
</evidence>
<proteinExistence type="inferred from homology"/>
<dbReference type="AlphaFoldDB" id="D6GS36"/>
<dbReference type="Gene3D" id="3.30.2350.10">
    <property type="entry name" value="Pseudouridine synthase"/>
    <property type="match status" value="1"/>
</dbReference>
<protein>
    <recommendedName>
        <fullName evidence="4">RNA pseudouridylate synthase</fullName>
    </recommendedName>
    <alternativeName>
        <fullName evidence="5">RNA-uridine isomerase</fullName>
    </alternativeName>
</protein>
<dbReference type="Pfam" id="PF00849">
    <property type="entry name" value="PseudoU_synth_2"/>
    <property type="match status" value="1"/>
</dbReference>
<dbReference type="GO" id="GO:0140098">
    <property type="term" value="F:catalytic activity, acting on RNA"/>
    <property type="evidence" value="ECO:0007669"/>
    <property type="project" value="UniProtKB-ARBA"/>
</dbReference>
<dbReference type="KEGG" id="faa:HMPREF0389_00392"/>
<feature type="domain" description="Pseudouridine synthase RsuA/RluA-like" evidence="6">
    <location>
        <begin position="12"/>
        <end position="168"/>
    </location>
</feature>
<dbReference type="GO" id="GO:0001522">
    <property type="term" value="P:pseudouridine synthesis"/>
    <property type="evidence" value="ECO:0007669"/>
    <property type="project" value="InterPro"/>
</dbReference>
<dbReference type="InterPro" id="IPR006145">
    <property type="entry name" value="PsdUridine_synth_RsuA/RluA"/>
</dbReference>
<evidence type="ECO:0000256" key="1">
    <source>
        <dbReference type="ARBA" id="ARBA00000073"/>
    </source>
</evidence>